<dbReference type="GO" id="GO:0009073">
    <property type="term" value="P:aromatic amino acid family biosynthetic process"/>
    <property type="evidence" value="ECO:0007669"/>
    <property type="project" value="UniProtKB-KW"/>
</dbReference>
<evidence type="ECO:0000256" key="3">
    <source>
        <dbReference type="ARBA" id="ARBA00013036"/>
    </source>
</evidence>
<dbReference type="Proteomes" id="UP000076268">
    <property type="component" value="Unassembled WGS sequence"/>
</dbReference>
<evidence type="ECO:0000256" key="9">
    <source>
        <dbReference type="ARBA" id="ARBA00023141"/>
    </source>
</evidence>
<dbReference type="AlphaFoldDB" id="A0A154BWN3"/>
<keyword evidence="4 11" id="KW-0028">Amino-acid biosynthesis</keyword>
<evidence type="ECO:0000256" key="12">
    <source>
        <dbReference type="RuleBase" id="RU000605"/>
    </source>
</evidence>
<feature type="binding site" evidence="11">
    <location>
        <begin position="304"/>
        <end position="308"/>
    </location>
    <ligand>
        <name>FMN</name>
        <dbReference type="ChEBI" id="CHEBI:58210"/>
    </ligand>
</feature>
<dbReference type="Pfam" id="PF01264">
    <property type="entry name" value="Chorismate_synt"/>
    <property type="match status" value="1"/>
</dbReference>
<keyword evidence="6 11" id="KW-0288">FMN</keyword>
<dbReference type="PROSITE" id="PS00788">
    <property type="entry name" value="CHORISMATE_SYNTHASE_2"/>
    <property type="match status" value="1"/>
</dbReference>
<sequence length="355" mass="37144">MSAVWGRKVRYTIFGESHGVGIGIVIDGLPAGVMLDQTLIQREMARRAPGQSDLTTPRTETDAVSIISGLYQGRTDGSPLCAMIKNSDTRSADYAAEPRVFRPGHADYTGFIKYGGHNDPRGGGHFSGRLTAPLVFAGAIAKQLLTAAGISIGAHIAQIGDVKDTAFDPVAISETTLAELGKSGFPTLDLEAAASMRQAIHSAREQDDSVGGVIEAAVIGLPAGMGDPFFDSVESVLAHLLFSIPAVKGVEFGAGFALAGMRGHQANDSFVKHADKIQTATNNNGGILGGITSGMPLLLRAAFKPTPSIARQQNTLNANGDTEVLVIKGRHDPCIVPRAVPVVEAVIGLAIWDML</sequence>
<dbReference type="InterPro" id="IPR000453">
    <property type="entry name" value="Chorismate_synth"/>
</dbReference>
<dbReference type="GO" id="GO:0009423">
    <property type="term" value="P:chorismate biosynthetic process"/>
    <property type="evidence" value="ECO:0007669"/>
    <property type="project" value="UniProtKB-UniRule"/>
</dbReference>
<feature type="binding site" evidence="11">
    <location>
        <position position="47"/>
    </location>
    <ligand>
        <name>NADP(+)</name>
        <dbReference type="ChEBI" id="CHEBI:58349"/>
    </ligand>
</feature>
<evidence type="ECO:0000313" key="13">
    <source>
        <dbReference type="EMBL" id="KYZ77878.1"/>
    </source>
</evidence>
<comment type="caution">
    <text evidence="13">The sequence shown here is derived from an EMBL/GenBank/DDBJ whole genome shotgun (WGS) entry which is preliminary data.</text>
</comment>
<dbReference type="OrthoDB" id="9771806at2"/>
<comment type="function">
    <text evidence="11">Catalyzes the anti-1,4-elimination of the C-3 phosphate and the C-6 proR hydrogen from 5-enolpyruvylshikimate-3-phosphate (EPSP) to yield chorismate, which is the branch point compound that serves as the starting substrate for the three terminal pathways of aromatic amino acid biosynthesis. This reaction introduces a second double bond into the aromatic ring system.</text>
</comment>
<dbReference type="Gene3D" id="3.60.150.10">
    <property type="entry name" value="Chorismate synthase AroC"/>
    <property type="match status" value="1"/>
</dbReference>
<dbReference type="NCBIfam" id="TIGR00033">
    <property type="entry name" value="aroC"/>
    <property type="match status" value="1"/>
</dbReference>
<dbReference type="UniPathway" id="UPA00053">
    <property type="reaction ID" value="UER00090"/>
</dbReference>
<proteinExistence type="inferred from homology"/>
<dbReference type="SUPFAM" id="SSF103263">
    <property type="entry name" value="Chorismate synthase, AroC"/>
    <property type="match status" value="1"/>
</dbReference>
<dbReference type="RefSeq" id="WP_066237840.1">
    <property type="nucleotide sequence ID" value="NZ_LSGP01000006.1"/>
</dbReference>
<dbReference type="GO" id="GO:0005829">
    <property type="term" value="C:cytosol"/>
    <property type="evidence" value="ECO:0007669"/>
    <property type="project" value="TreeGrafter"/>
</dbReference>
<evidence type="ECO:0000313" key="14">
    <source>
        <dbReference type="Proteomes" id="UP000076268"/>
    </source>
</evidence>
<comment type="caution">
    <text evidence="11">Lacks conserved residue(s) required for the propagation of feature annotation.</text>
</comment>
<dbReference type="HAMAP" id="MF_00300">
    <property type="entry name" value="Chorismate_synth"/>
    <property type="match status" value="1"/>
</dbReference>
<keyword evidence="7 11" id="KW-0274">FAD</keyword>
<keyword evidence="8 11" id="KW-0521">NADP</keyword>
<dbReference type="EMBL" id="LSGP01000006">
    <property type="protein sequence ID" value="KYZ77878.1"/>
    <property type="molecule type" value="Genomic_DNA"/>
</dbReference>
<evidence type="ECO:0000256" key="2">
    <source>
        <dbReference type="ARBA" id="ARBA00008014"/>
    </source>
</evidence>
<dbReference type="CDD" id="cd07304">
    <property type="entry name" value="Chorismate_synthase"/>
    <property type="match status" value="1"/>
</dbReference>
<accession>A0A154BWN3</accession>
<feature type="binding site" evidence="11">
    <location>
        <position position="289"/>
    </location>
    <ligand>
        <name>FMN</name>
        <dbReference type="ChEBI" id="CHEBI:58210"/>
    </ligand>
</feature>
<dbReference type="NCBIfam" id="NF003793">
    <property type="entry name" value="PRK05382.1"/>
    <property type="match status" value="1"/>
</dbReference>
<evidence type="ECO:0000256" key="1">
    <source>
        <dbReference type="ARBA" id="ARBA00005044"/>
    </source>
</evidence>
<dbReference type="InterPro" id="IPR020541">
    <property type="entry name" value="Chorismate_synthase_CS"/>
</dbReference>
<dbReference type="InterPro" id="IPR035904">
    <property type="entry name" value="Chorismate_synth_AroC_sf"/>
</dbReference>
<keyword evidence="9 11" id="KW-0057">Aromatic amino acid biosynthesis</keyword>
<dbReference type="PIRSF" id="PIRSF001456">
    <property type="entry name" value="Chorismate_synth"/>
    <property type="match status" value="1"/>
</dbReference>
<evidence type="ECO:0000256" key="6">
    <source>
        <dbReference type="ARBA" id="ARBA00022643"/>
    </source>
</evidence>
<dbReference type="GO" id="GO:0008652">
    <property type="term" value="P:amino acid biosynthetic process"/>
    <property type="evidence" value="ECO:0007669"/>
    <property type="project" value="UniProtKB-KW"/>
</dbReference>
<evidence type="ECO:0000256" key="7">
    <source>
        <dbReference type="ARBA" id="ARBA00022827"/>
    </source>
</evidence>
<name>A0A154BWN3_ANASB</name>
<dbReference type="GO" id="GO:0010181">
    <property type="term" value="F:FMN binding"/>
    <property type="evidence" value="ECO:0007669"/>
    <property type="project" value="TreeGrafter"/>
</dbReference>
<comment type="subunit">
    <text evidence="11">Homotetramer.</text>
</comment>
<reference evidence="13 14" key="1">
    <citation type="submission" date="2016-02" db="EMBL/GenBank/DDBJ databases">
        <title>Anaerosporomusa subterraneum gen. nov., sp. nov., a spore-forming obligate anaerobe isolated from saprolite.</title>
        <authorList>
            <person name="Choi J.K."/>
            <person name="Shah M."/>
            <person name="Yee N."/>
        </authorList>
    </citation>
    <scope>NUCLEOTIDE SEQUENCE [LARGE SCALE GENOMIC DNA]</scope>
    <source>
        <strain evidence="13 14">RU4</strain>
    </source>
</reference>
<dbReference type="STRING" id="1794912.AXX12_17625"/>
<feature type="binding site" evidence="11">
    <location>
        <begin position="125"/>
        <end position="127"/>
    </location>
    <ligand>
        <name>FMN</name>
        <dbReference type="ChEBI" id="CHEBI:58210"/>
    </ligand>
</feature>
<evidence type="ECO:0000256" key="8">
    <source>
        <dbReference type="ARBA" id="ARBA00022857"/>
    </source>
</evidence>
<evidence type="ECO:0000256" key="11">
    <source>
        <dbReference type="HAMAP-Rule" id="MF_00300"/>
    </source>
</evidence>
<dbReference type="GO" id="GO:0004107">
    <property type="term" value="F:chorismate synthase activity"/>
    <property type="evidence" value="ECO:0007669"/>
    <property type="project" value="UniProtKB-UniRule"/>
</dbReference>
<comment type="pathway">
    <text evidence="1 11 12">Metabolic intermediate biosynthesis; chorismate biosynthesis; chorismate from D-erythrose 4-phosphate and phosphoenolpyruvate: step 7/7.</text>
</comment>
<feature type="binding site" evidence="11">
    <location>
        <position position="330"/>
    </location>
    <ligand>
        <name>FMN</name>
        <dbReference type="ChEBI" id="CHEBI:58210"/>
    </ligand>
</feature>
<keyword evidence="10 11" id="KW-0456">Lyase</keyword>
<dbReference type="PANTHER" id="PTHR21085">
    <property type="entry name" value="CHORISMATE SYNTHASE"/>
    <property type="match status" value="1"/>
</dbReference>
<keyword evidence="5 11" id="KW-0285">Flavoprotein</keyword>
<gene>
    <name evidence="11" type="primary">aroC</name>
    <name evidence="13" type="ORF">AXX12_17625</name>
</gene>
<comment type="similarity">
    <text evidence="2 11 12">Belongs to the chorismate synthase family.</text>
</comment>
<comment type="catalytic activity">
    <reaction evidence="11 12">
        <text>5-O-(1-carboxyvinyl)-3-phosphoshikimate = chorismate + phosphate</text>
        <dbReference type="Rhea" id="RHEA:21020"/>
        <dbReference type="ChEBI" id="CHEBI:29748"/>
        <dbReference type="ChEBI" id="CHEBI:43474"/>
        <dbReference type="ChEBI" id="CHEBI:57701"/>
        <dbReference type="EC" id="4.2.3.5"/>
    </reaction>
</comment>
<keyword evidence="14" id="KW-1185">Reference proteome</keyword>
<evidence type="ECO:0000256" key="10">
    <source>
        <dbReference type="ARBA" id="ARBA00023239"/>
    </source>
</evidence>
<evidence type="ECO:0000256" key="4">
    <source>
        <dbReference type="ARBA" id="ARBA00022605"/>
    </source>
</evidence>
<dbReference type="EC" id="4.2.3.5" evidence="3 11"/>
<comment type="cofactor">
    <cofactor evidence="11 12">
        <name>FMNH2</name>
        <dbReference type="ChEBI" id="CHEBI:57618"/>
    </cofactor>
    <text evidence="11 12">Reduced FMN (FMNH(2)).</text>
</comment>
<organism evidence="13 14">
    <name type="scientific">Anaerosporomusa subterranea</name>
    <dbReference type="NCBI Taxonomy" id="1794912"/>
    <lineage>
        <taxon>Bacteria</taxon>
        <taxon>Bacillati</taxon>
        <taxon>Bacillota</taxon>
        <taxon>Negativicutes</taxon>
        <taxon>Acetonemataceae</taxon>
        <taxon>Anaerosporomusa</taxon>
    </lineage>
</organism>
<dbReference type="PANTHER" id="PTHR21085:SF0">
    <property type="entry name" value="CHORISMATE SYNTHASE"/>
    <property type="match status" value="1"/>
</dbReference>
<dbReference type="PROSITE" id="PS00789">
    <property type="entry name" value="CHORISMATE_SYNTHASE_3"/>
    <property type="match status" value="1"/>
</dbReference>
<dbReference type="PROSITE" id="PS00787">
    <property type="entry name" value="CHORISMATE_SYNTHASE_1"/>
    <property type="match status" value="1"/>
</dbReference>
<protein>
    <recommendedName>
        <fullName evidence="3 11">Chorismate synthase</fullName>
        <shortName evidence="11">CS</shortName>
        <ecNumber evidence="3 11">4.2.3.5</ecNumber>
    </recommendedName>
    <alternativeName>
        <fullName evidence="11">5-enolpyruvylshikimate-3-phosphate phospholyase</fullName>
    </alternativeName>
</protein>
<evidence type="ECO:0000256" key="5">
    <source>
        <dbReference type="ARBA" id="ARBA00022630"/>
    </source>
</evidence>